<evidence type="ECO:0000313" key="2">
    <source>
        <dbReference type="RefSeq" id="XP_075110187.1"/>
    </source>
</evidence>
<reference evidence="2" key="2">
    <citation type="submission" date="2025-08" db="UniProtKB">
        <authorList>
            <consortium name="RefSeq"/>
        </authorList>
    </citation>
    <scope>IDENTIFICATION</scope>
    <source>
        <tissue evidence="2">Leaf</tissue>
    </source>
</reference>
<evidence type="ECO:0000313" key="1">
    <source>
        <dbReference type="Proteomes" id="UP000790787"/>
    </source>
</evidence>
<accession>A0AC58UL16</accession>
<gene>
    <name evidence="2" type="primary">LOC107826643</name>
</gene>
<organism evidence="1 2">
    <name type="scientific">Nicotiana tabacum</name>
    <name type="common">Common tobacco</name>
    <dbReference type="NCBI Taxonomy" id="4097"/>
    <lineage>
        <taxon>Eukaryota</taxon>
        <taxon>Viridiplantae</taxon>
        <taxon>Streptophyta</taxon>
        <taxon>Embryophyta</taxon>
        <taxon>Tracheophyta</taxon>
        <taxon>Spermatophyta</taxon>
        <taxon>Magnoliopsida</taxon>
        <taxon>eudicotyledons</taxon>
        <taxon>Gunneridae</taxon>
        <taxon>Pentapetalae</taxon>
        <taxon>asterids</taxon>
        <taxon>lamiids</taxon>
        <taxon>Solanales</taxon>
        <taxon>Solanaceae</taxon>
        <taxon>Nicotianoideae</taxon>
        <taxon>Nicotianeae</taxon>
        <taxon>Nicotiana</taxon>
    </lineage>
</organism>
<proteinExistence type="predicted"/>
<protein>
    <submittedName>
        <fullName evidence="2">Uncharacterized protein LOC107826643 isoform X1</fullName>
    </submittedName>
</protein>
<keyword evidence="1" id="KW-1185">Reference proteome</keyword>
<name>A0AC58UL16_TOBAC</name>
<dbReference type="Proteomes" id="UP000790787">
    <property type="component" value="Chromosome 5"/>
</dbReference>
<dbReference type="RefSeq" id="XP_075110187.1">
    <property type="nucleotide sequence ID" value="XM_075254086.1"/>
</dbReference>
<reference evidence="1" key="1">
    <citation type="journal article" date="2014" name="Nat. Commun.">
        <title>The tobacco genome sequence and its comparison with those of tomato and potato.</title>
        <authorList>
            <person name="Sierro N."/>
            <person name="Battey J.N."/>
            <person name="Ouadi S."/>
            <person name="Bakaher N."/>
            <person name="Bovet L."/>
            <person name="Willig A."/>
            <person name="Goepfert S."/>
            <person name="Peitsch M.C."/>
            <person name="Ivanov N.V."/>
        </authorList>
    </citation>
    <scope>NUCLEOTIDE SEQUENCE [LARGE SCALE GENOMIC DNA]</scope>
</reference>
<sequence>MTIYNSWSYVTRGVALMVSNLHFQPRDCEFESLQEQGGEFLEGMMPRVYLETTSLPQGRGKLDGKRFSSKTAEDNQVFIQCKNATCLSCSFVHVILWKELLVPRSPGYCMHGWFSINKKINGNSVFLGIL</sequence>